<keyword evidence="3" id="KW-1185">Reference proteome</keyword>
<gene>
    <name evidence="2" type="ORF">ACFOD6_20325</name>
</gene>
<evidence type="ECO:0008006" key="4">
    <source>
        <dbReference type="Google" id="ProtNLM"/>
    </source>
</evidence>
<feature type="signal peptide" evidence="1">
    <location>
        <begin position="1"/>
        <end position="24"/>
    </location>
</feature>
<evidence type="ECO:0000313" key="3">
    <source>
        <dbReference type="Proteomes" id="UP001595445"/>
    </source>
</evidence>
<accession>A0ABV7E188</accession>
<keyword evidence="1" id="KW-0732">Signal</keyword>
<dbReference type="EMBL" id="JBHRSM010000053">
    <property type="protein sequence ID" value="MFC3088392.1"/>
    <property type="molecule type" value="Genomic_DNA"/>
</dbReference>
<evidence type="ECO:0000256" key="1">
    <source>
        <dbReference type="SAM" id="SignalP"/>
    </source>
</evidence>
<name>A0ABV7E188_9RHOB</name>
<reference evidence="3" key="1">
    <citation type="journal article" date="2019" name="Int. J. Syst. Evol. Microbiol.">
        <title>The Global Catalogue of Microorganisms (GCM) 10K type strain sequencing project: providing services to taxonomists for standard genome sequencing and annotation.</title>
        <authorList>
            <consortium name="The Broad Institute Genomics Platform"/>
            <consortium name="The Broad Institute Genome Sequencing Center for Infectious Disease"/>
            <person name="Wu L."/>
            <person name="Ma J."/>
        </authorList>
    </citation>
    <scope>NUCLEOTIDE SEQUENCE [LARGE SCALE GENOMIC DNA]</scope>
    <source>
        <strain evidence="3">KCTC 62102</strain>
    </source>
</reference>
<comment type="caution">
    <text evidence="2">The sequence shown here is derived from an EMBL/GenBank/DDBJ whole genome shotgun (WGS) entry which is preliminary data.</text>
</comment>
<dbReference type="Proteomes" id="UP001595445">
    <property type="component" value="Unassembled WGS sequence"/>
</dbReference>
<sequence length="113" mass="11704">MRQLALGILLVAFAALVLQAPAEAGEGPHAIHEDHAGMTGHCAGHHKAQPSDPAPDCTGEAGICCQACLAVVLPAGPLPVTLLPAGESFRQEAPVLRARSPERLLRPPRSVIL</sequence>
<proteinExistence type="predicted"/>
<dbReference type="RefSeq" id="WP_197644937.1">
    <property type="nucleotide sequence ID" value="NZ_JAEACP010000012.1"/>
</dbReference>
<evidence type="ECO:0000313" key="2">
    <source>
        <dbReference type="EMBL" id="MFC3088392.1"/>
    </source>
</evidence>
<protein>
    <recommendedName>
        <fullName evidence="4">DUF2946 domain-containing protein</fullName>
    </recommendedName>
</protein>
<organism evidence="2 3">
    <name type="scientific">Tabrizicola soli</name>
    <dbReference type="NCBI Taxonomy" id="2185115"/>
    <lineage>
        <taxon>Bacteria</taxon>
        <taxon>Pseudomonadati</taxon>
        <taxon>Pseudomonadota</taxon>
        <taxon>Alphaproteobacteria</taxon>
        <taxon>Rhodobacterales</taxon>
        <taxon>Paracoccaceae</taxon>
        <taxon>Tabrizicola</taxon>
    </lineage>
</organism>
<feature type="chain" id="PRO_5045769732" description="DUF2946 domain-containing protein" evidence="1">
    <location>
        <begin position="25"/>
        <end position="113"/>
    </location>
</feature>